<dbReference type="InterPro" id="IPR043325">
    <property type="entry name" value="LTSS"/>
</dbReference>
<organism evidence="12 14">
    <name type="scientific">Ilex paraguariensis</name>
    <name type="common">yerba mate</name>
    <dbReference type="NCBI Taxonomy" id="185542"/>
    <lineage>
        <taxon>Eukaryota</taxon>
        <taxon>Viridiplantae</taxon>
        <taxon>Streptophyta</taxon>
        <taxon>Embryophyta</taxon>
        <taxon>Tracheophyta</taxon>
        <taxon>Spermatophyta</taxon>
        <taxon>Magnoliopsida</taxon>
        <taxon>eudicotyledons</taxon>
        <taxon>Gunneridae</taxon>
        <taxon>Pentapetalae</taxon>
        <taxon>asterids</taxon>
        <taxon>campanulids</taxon>
        <taxon>Aquifoliales</taxon>
        <taxon>Aquifoliaceae</taxon>
        <taxon>Ilex</taxon>
    </lineage>
</organism>
<feature type="signal peptide" evidence="10">
    <location>
        <begin position="1"/>
        <end position="28"/>
    </location>
</feature>
<evidence type="ECO:0000256" key="1">
    <source>
        <dbReference type="ARBA" id="ARBA00004609"/>
    </source>
</evidence>
<dbReference type="EMBL" id="CAUOFW020010435">
    <property type="protein sequence ID" value="CAK9188379.1"/>
    <property type="molecule type" value="Genomic_DNA"/>
</dbReference>
<evidence type="ECO:0000256" key="5">
    <source>
        <dbReference type="ARBA" id="ARBA00022729"/>
    </source>
</evidence>
<keyword evidence="4" id="KW-0336">GPI-anchor</keyword>
<evidence type="ECO:0000256" key="4">
    <source>
        <dbReference type="ARBA" id="ARBA00022622"/>
    </source>
</evidence>
<protein>
    <recommendedName>
        <fullName evidence="11">Bifunctional inhibitor/plant lipid transfer protein/seed storage helical domain-containing protein</fullName>
    </recommendedName>
</protein>
<keyword evidence="3" id="KW-1003">Cell membrane</keyword>
<feature type="domain" description="Bifunctional inhibitor/plant lipid transfer protein/seed storage helical" evidence="11">
    <location>
        <begin position="52"/>
        <end position="130"/>
    </location>
</feature>
<feature type="region of interest" description="Disordered" evidence="9">
    <location>
        <begin position="126"/>
        <end position="162"/>
    </location>
</feature>
<evidence type="ECO:0000313" key="13">
    <source>
        <dbReference type="EMBL" id="CAK9188379.1"/>
    </source>
</evidence>
<evidence type="ECO:0000256" key="9">
    <source>
        <dbReference type="SAM" id="MobiDB-lite"/>
    </source>
</evidence>
<evidence type="ECO:0000256" key="7">
    <source>
        <dbReference type="ARBA" id="ARBA00023180"/>
    </source>
</evidence>
<evidence type="ECO:0000256" key="10">
    <source>
        <dbReference type="SAM" id="SignalP"/>
    </source>
</evidence>
<dbReference type="CDD" id="cd00010">
    <property type="entry name" value="AAI_LTSS"/>
    <property type="match status" value="1"/>
</dbReference>
<dbReference type="SMART" id="SM00499">
    <property type="entry name" value="AAI"/>
    <property type="match status" value="1"/>
</dbReference>
<evidence type="ECO:0000259" key="11">
    <source>
        <dbReference type="SMART" id="SM00499"/>
    </source>
</evidence>
<dbReference type="EMBL" id="CAUOFW020005092">
    <property type="protein sequence ID" value="CAK9168573.1"/>
    <property type="molecule type" value="Genomic_DNA"/>
</dbReference>
<gene>
    <name evidence="12" type="ORF">ILEXP_LOCUS37968</name>
    <name evidence="13" type="ORF">ILEXP_LOCUS59056</name>
</gene>
<keyword evidence="6" id="KW-1015">Disulfide bond</keyword>
<dbReference type="InterPro" id="IPR036312">
    <property type="entry name" value="Bifun_inhib/LTP/seed_sf"/>
</dbReference>
<evidence type="ECO:0000256" key="2">
    <source>
        <dbReference type="ARBA" id="ARBA00009748"/>
    </source>
</evidence>
<evidence type="ECO:0000313" key="12">
    <source>
        <dbReference type="EMBL" id="CAK9168573.1"/>
    </source>
</evidence>
<keyword evidence="14" id="KW-1185">Reference proteome</keyword>
<keyword evidence="4" id="KW-0472">Membrane</keyword>
<dbReference type="Proteomes" id="UP001642360">
    <property type="component" value="Unassembled WGS sequence"/>
</dbReference>
<dbReference type="Pfam" id="PF14368">
    <property type="entry name" value="LTP_2"/>
    <property type="match status" value="1"/>
</dbReference>
<evidence type="ECO:0000313" key="14">
    <source>
        <dbReference type="Proteomes" id="UP001642360"/>
    </source>
</evidence>
<dbReference type="FunFam" id="1.10.110.10:FF:000001">
    <property type="entry name" value="Bifunctional inhibitor/lipid-transfer protein/seed storage 2S albumin superfamily protein"/>
    <property type="match status" value="1"/>
</dbReference>
<comment type="caution">
    <text evidence="12">The sequence shown here is derived from an EMBL/GenBank/DDBJ whole genome shotgun (WGS) entry which is preliminary data.</text>
</comment>
<proteinExistence type="inferred from homology"/>
<dbReference type="GO" id="GO:0005886">
    <property type="term" value="C:plasma membrane"/>
    <property type="evidence" value="ECO:0007669"/>
    <property type="project" value="UniProtKB-SubCell"/>
</dbReference>
<keyword evidence="8" id="KW-0449">Lipoprotein</keyword>
<comment type="subcellular location">
    <subcellularLocation>
        <location evidence="1">Cell membrane</location>
        <topology evidence="1">Lipid-anchor</topology>
        <topology evidence="1">GPI-anchor</topology>
    </subcellularLocation>
</comment>
<reference evidence="12 14" key="1">
    <citation type="submission" date="2024-02" db="EMBL/GenBank/DDBJ databases">
        <authorList>
            <person name="Vignale AGUSTIN F."/>
            <person name="Sosa J E."/>
            <person name="Modenutti C."/>
        </authorList>
    </citation>
    <scope>NUCLEOTIDE SEQUENCE [LARGE SCALE GENOMIC DNA]</scope>
</reference>
<keyword evidence="5 10" id="KW-0732">Signal</keyword>
<comment type="similarity">
    <text evidence="2">Belongs to the plant LTP family.</text>
</comment>
<name>A0ABC8TH45_9AQUA</name>
<evidence type="ECO:0000256" key="8">
    <source>
        <dbReference type="ARBA" id="ARBA00023288"/>
    </source>
</evidence>
<dbReference type="InterPro" id="IPR016140">
    <property type="entry name" value="Bifunc_inhib/LTP/seed_store"/>
</dbReference>
<dbReference type="GO" id="GO:0098552">
    <property type="term" value="C:side of membrane"/>
    <property type="evidence" value="ECO:0007669"/>
    <property type="project" value="UniProtKB-KW"/>
</dbReference>
<accession>A0ABC8TH45</accession>
<evidence type="ECO:0000256" key="3">
    <source>
        <dbReference type="ARBA" id="ARBA00022475"/>
    </source>
</evidence>
<dbReference type="SUPFAM" id="SSF47699">
    <property type="entry name" value="Bifunctional inhibitor/lipid-transfer protein/seed storage 2S albumin"/>
    <property type="match status" value="1"/>
</dbReference>
<dbReference type="Gene3D" id="1.10.110.10">
    <property type="entry name" value="Plant lipid-transfer and hydrophobic proteins"/>
    <property type="match status" value="1"/>
</dbReference>
<dbReference type="PANTHER" id="PTHR33044">
    <property type="entry name" value="BIFUNCTIONAL INHIBITOR/LIPID-TRANSFER PROTEIN/SEED STORAGE 2S ALBUMIN SUPERFAMILY PROTEIN-RELATED"/>
    <property type="match status" value="1"/>
</dbReference>
<feature type="chain" id="PRO_5044720998" description="Bifunctional inhibitor/plant lipid transfer protein/seed storage helical domain-containing protein" evidence="10">
    <location>
        <begin position="29"/>
        <end position="187"/>
    </location>
</feature>
<dbReference type="AlphaFoldDB" id="A0ABC8TH45"/>
<evidence type="ECO:0000256" key="6">
    <source>
        <dbReference type="ARBA" id="ARBA00023157"/>
    </source>
</evidence>
<sequence length="187" mass="18575">MATTKTTIIAWTLLATAVVLMTLPSTKAQSPAAAPGPSPPSAVAAPGPSLDCTSYLLNASDCLSFVEAGSNLTKPEKGCCPELAGLVESQPICLCQLLGKSDSFGVQIDVKRALKLPSVCGVSTPPLSSCSANGVPVAPSPSPEGPAPSGGGTSLGSGNSDNGAPRIAATDLSFLLGLAIAFVTTFF</sequence>
<keyword evidence="7" id="KW-0325">Glycoprotein</keyword>